<evidence type="ECO:0000256" key="2">
    <source>
        <dbReference type="ARBA" id="ARBA00022475"/>
    </source>
</evidence>
<dbReference type="GO" id="GO:0016746">
    <property type="term" value="F:acyltransferase activity"/>
    <property type="evidence" value="ECO:0007669"/>
    <property type="project" value="UniProtKB-KW"/>
</dbReference>
<dbReference type="RefSeq" id="WP_038988534.1">
    <property type="nucleotide sequence ID" value="NZ_JACAJN010000052.1"/>
</dbReference>
<reference evidence="7 8" key="1">
    <citation type="submission" date="2016-01" db="EMBL/GenBank/DDBJ databases">
        <title>Whole genome sequencing of Myroides marinus L41.</title>
        <authorList>
            <person name="Hong K.W."/>
        </authorList>
    </citation>
    <scope>NUCLEOTIDE SEQUENCE [LARGE SCALE GENOMIC DNA]</scope>
    <source>
        <strain evidence="7 8">L41</strain>
    </source>
</reference>
<keyword evidence="4" id="KW-0808">Transferase</keyword>
<dbReference type="AlphaFoldDB" id="A0A164ATS2"/>
<evidence type="ECO:0008006" key="9">
    <source>
        <dbReference type="Google" id="ProtNLM"/>
    </source>
</evidence>
<keyword evidence="8" id="KW-1185">Reference proteome</keyword>
<keyword evidence="2" id="KW-1003">Cell membrane</keyword>
<dbReference type="PANTHER" id="PTHR30606">
    <property type="entry name" value="LIPID A BIOSYNTHESIS LAUROYL ACYLTRANSFERASE"/>
    <property type="match status" value="1"/>
</dbReference>
<protein>
    <recommendedName>
        <fullName evidence="9">KDO2-lipid IV(A) lauroyltransferase</fullName>
    </recommendedName>
</protein>
<comment type="caution">
    <text evidence="7">The sequence shown here is derived from an EMBL/GenBank/DDBJ whole genome shotgun (WGS) entry which is preliminary data.</text>
</comment>
<evidence type="ECO:0000256" key="4">
    <source>
        <dbReference type="ARBA" id="ARBA00022679"/>
    </source>
</evidence>
<evidence type="ECO:0000313" key="8">
    <source>
        <dbReference type="Proteomes" id="UP000076630"/>
    </source>
</evidence>
<organism evidence="7 8">
    <name type="scientific">Myroides marinus</name>
    <dbReference type="NCBI Taxonomy" id="703342"/>
    <lineage>
        <taxon>Bacteria</taxon>
        <taxon>Pseudomonadati</taxon>
        <taxon>Bacteroidota</taxon>
        <taxon>Flavobacteriia</taxon>
        <taxon>Flavobacteriales</taxon>
        <taxon>Flavobacteriaceae</taxon>
        <taxon>Myroides</taxon>
    </lineage>
</organism>
<dbReference type="Proteomes" id="UP000076630">
    <property type="component" value="Unassembled WGS sequence"/>
</dbReference>
<sequence length="255" mass="29845">MQFIYNSIGFFLSQILRYRFRVSIQNIARSFPRATYQEVSEYHKSFYQNLGRILIESLFVKKQLLYLTRGTKEQLAEIASENKNIILILGHYGNWELIKQLPLSTNIKVQALYKPLQNKYWNRKMKSIREKYGLCLIPSSQALRILLKEKDNPSITVFIADQFPGKNNGTNVDFLHQQTQIYTGAEQIAHKLNAYVLYGEISSYGKSKWVFSIETICNQAKTTQKGFISNTFAKKLENSINKNPSLWLWSHKRWK</sequence>
<dbReference type="CDD" id="cd07984">
    <property type="entry name" value="LPLAT_LABLAT-like"/>
    <property type="match status" value="1"/>
</dbReference>
<keyword evidence="5" id="KW-0472">Membrane</keyword>
<keyword evidence="3" id="KW-0997">Cell inner membrane</keyword>
<dbReference type="EMBL" id="LQNU01000002">
    <property type="protein sequence ID" value="KZE84873.1"/>
    <property type="molecule type" value="Genomic_DNA"/>
</dbReference>
<proteinExistence type="predicted"/>
<dbReference type="GO" id="GO:0009247">
    <property type="term" value="P:glycolipid biosynthetic process"/>
    <property type="evidence" value="ECO:0007669"/>
    <property type="project" value="UniProtKB-ARBA"/>
</dbReference>
<dbReference type="InterPro" id="IPR004960">
    <property type="entry name" value="LipA_acyltrans"/>
</dbReference>
<accession>A0A164ATS2</accession>
<dbReference type="PANTHER" id="PTHR30606:SF10">
    <property type="entry name" value="PHOSPHATIDYLINOSITOL MANNOSIDE ACYLTRANSFERASE"/>
    <property type="match status" value="1"/>
</dbReference>
<evidence type="ECO:0000256" key="6">
    <source>
        <dbReference type="ARBA" id="ARBA00023315"/>
    </source>
</evidence>
<evidence type="ECO:0000256" key="1">
    <source>
        <dbReference type="ARBA" id="ARBA00004533"/>
    </source>
</evidence>
<dbReference type="Pfam" id="PF03279">
    <property type="entry name" value="Lip_A_acyltrans"/>
    <property type="match status" value="1"/>
</dbReference>
<name>A0A164ATS2_9FLAO</name>
<dbReference type="OrthoDB" id="9801955at2"/>
<keyword evidence="6" id="KW-0012">Acyltransferase</keyword>
<gene>
    <name evidence="7" type="ORF">AV926_02555</name>
</gene>
<evidence type="ECO:0000313" key="7">
    <source>
        <dbReference type="EMBL" id="KZE84873.1"/>
    </source>
</evidence>
<dbReference type="GO" id="GO:0005886">
    <property type="term" value="C:plasma membrane"/>
    <property type="evidence" value="ECO:0007669"/>
    <property type="project" value="UniProtKB-SubCell"/>
</dbReference>
<comment type="subcellular location">
    <subcellularLocation>
        <location evidence="1">Cell inner membrane</location>
    </subcellularLocation>
</comment>
<evidence type="ECO:0000256" key="3">
    <source>
        <dbReference type="ARBA" id="ARBA00022519"/>
    </source>
</evidence>
<evidence type="ECO:0000256" key="5">
    <source>
        <dbReference type="ARBA" id="ARBA00023136"/>
    </source>
</evidence>